<dbReference type="SUPFAM" id="SSF48113">
    <property type="entry name" value="Heme-dependent peroxidases"/>
    <property type="match status" value="1"/>
</dbReference>
<evidence type="ECO:0000256" key="1">
    <source>
        <dbReference type="ARBA" id="ARBA00004613"/>
    </source>
</evidence>
<dbReference type="EMBL" id="VIIS01001981">
    <property type="protein sequence ID" value="KAF0290102.1"/>
    <property type="molecule type" value="Genomic_DNA"/>
</dbReference>
<dbReference type="InterPro" id="IPR010255">
    <property type="entry name" value="Haem_peroxidase_sf"/>
</dbReference>
<dbReference type="PANTHER" id="PTHR11475">
    <property type="entry name" value="OXIDASE/PEROXIDASE"/>
    <property type="match status" value="1"/>
</dbReference>
<name>A0A6A4VI15_AMPAM</name>
<dbReference type="GO" id="GO:0004601">
    <property type="term" value="F:peroxidase activity"/>
    <property type="evidence" value="ECO:0007669"/>
    <property type="project" value="UniProtKB-KW"/>
</dbReference>
<organism evidence="5 6">
    <name type="scientific">Amphibalanus amphitrite</name>
    <name type="common">Striped barnacle</name>
    <name type="synonym">Balanus amphitrite</name>
    <dbReference type="NCBI Taxonomy" id="1232801"/>
    <lineage>
        <taxon>Eukaryota</taxon>
        <taxon>Metazoa</taxon>
        <taxon>Ecdysozoa</taxon>
        <taxon>Arthropoda</taxon>
        <taxon>Crustacea</taxon>
        <taxon>Multicrustacea</taxon>
        <taxon>Cirripedia</taxon>
        <taxon>Thoracica</taxon>
        <taxon>Thoracicalcarea</taxon>
        <taxon>Balanomorpha</taxon>
        <taxon>Balanoidea</taxon>
        <taxon>Balanidae</taxon>
        <taxon>Amphibalaninae</taxon>
        <taxon>Amphibalanus</taxon>
    </lineage>
</organism>
<dbReference type="InterPro" id="IPR037120">
    <property type="entry name" value="Haem_peroxidase_sf_animal"/>
</dbReference>
<gene>
    <name evidence="5" type="primary">Pxt_7</name>
    <name evidence="5" type="ORF">FJT64_011691</name>
</gene>
<keyword evidence="2" id="KW-0964">Secreted</keyword>
<dbReference type="AlphaFoldDB" id="A0A6A4VI15"/>
<keyword evidence="4" id="KW-0325">Glycoprotein</keyword>
<comment type="subcellular location">
    <subcellularLocation>
        <location evidence="1">Secreted</location>
    </subcellularLocation>
</comment>
<evidence type="ECO:0000256" key="3">
    <source>
        <dbReference type="ARBA" id="ARBA00022559"/>
    </source>
</evidence>
<dbReference type="OrthoDB" id="823504at2759"/>
<dbReference type="Pfam" id="PF03098">
    <property type="entry name" value="An_peroxidase"/>
    <property type="match status" value="1"/>
</dbReference>
<reference evidence="5 6" key="1">
    <citation type="submission" date="2019-07" db="EMBL/GenBank/DDBJ databases">
        <title>Draft genome assembly of a fouling barnacle, Amphibalanus amphitrite (Darwin, 1854): The first reference genome for Thecostraca.</title>
        <authorList>
            <person name="Kim W."/>
        </authorList>
    </citation>
    <scope>NUCLEOTIDE SEQUENCE [LARGE SCALE GENOMIC DNA]</scope>
    <source>
        <strain evidence="5">SNU_AA5</strain>
        <tissue evidence="5">Soma without cirri and trophi</tissue>
    </source>
</reference>
<keyword evidence="3 5" id="KW-0560">Oxidoreductase</keyword>
<dbReference type="PANTHER" id="PTHR11475:SF4">
    <property type="entry name" value="CHORION PEROXIDASE"/>
    <property type="match status" value="1"/>
</dbReference>
<proteinExistence type="predicted"/>
<sequence length="202" mass="22154">MGRIGLQRVVTVQAVGSQTHLYPVERWTSLQPIPGCSPARSVTCEVSFFNRSLSGECNHPQRPFLGRALTDLGRISSATYEDRLYTPRSSAGDGSVLPSADTAGALVFRHRSRRPLTKWAALWTELLQRDLARLSTLRLPSGRRPDCCTEQHPACLPLTVAGRCVSFVRALPAPELDCVMRPAAPLSAASSYLDLETLVRQL</sequence>
<accession>A0A6A4VI15</accession>
<dbReference type="GO" id="GO:0006979">
    <property type="term" value="P:response to oxidative stress"/>
    <property type="evidence" value="ECO:0007669"/>
    <property type="project" value="InterPro"/>
</dbReference>
<comment type="caution">
    <text evidence="5">The sequence shown here is derived from an EMBL/GenBank/DDBJ whole genome shotgun (WGS) entry which is preliminary data.</text>
</comment>
<dbReference type="InterPro" id="IPR019791">
    <property type="entry name" value="Haem_peroxidase_animal"/>
</dbReference>
<keyword evidence="6" id="KW-1185">Reference proteome</keyword>
<keyword evidence="3 5" id="KW-0575">Peroxidase</keyword>
<dbReference type="GO" id="GO:0020037">
    <property type="term" value="F:heme binding"/>
    <property type="evidence" value="ECO:0007669"/>
    <property type="project" value="InterPro"/>
</dbReference>
<evidence type="ECO:0000313" key="6">
    <source>
        <dbReference type="Proteomes" id="UP000440578"/>
    </source>
</evidence>
<evidence type="ECO:0000313" key="5">
    <source>
        <dbReference type="EMBL" id="KAF0290102.1"/>
    </source>
</evidence>
<dbReference type="GO" id="GO:0005576">
    <property type="term" value="C:extracellular region"/>
    <property type="evidence" value="ECO:0007669"/>
    <property type="project" value="UniProtKB-SubCell"/>
</dbReference>
<dbReference type="PROSITE" id="PS50292">
    <property type="entry name" value="PEROXIDASE_3"/>
    <property type="match status" value="1"/>
</dbReference>
<dbReference type="Gene3D" id="1.10.640.10">
    <property type="entry name" value="Haem peroxidase domain superfamily, animal type"/>
    <property type="match status" value="1"/>
</dbReference>
<evidence type="ECO:0000256" key="2">
    <source>
        <dbReference type="ARBA" id="ARBA00022525"/>
    </source>
</evidence>
<dbReference type="Proteomes" id="UP000440578">
    <property type="component" value="Unassembled WGS sequence"/>
</dbReference>
<protein>
    <submittedName>
        <fullName evidence="5">Chorion peroxidase</fullName>
    </submittedName>
</protein>
<evidence type="ECO:0000256" key="4">
    <source>
        <dbReference type="ARBA" id="ARBA00023180"/>
    </source>
</evidence>